<sequence>MAAIHAFALSARRGAEPLVRLAVGPDFPPGSYYERFTPVRSSSLSYDEALAERLWVATEKLRGPFSGWETGSR</sequence>
<name>A0ABN2FAS4_9ACTN</name>
<dbReference type="EMBL" id="BAAANE010000004">
    <property type="protein sequence ID" value="GAA1637402.1"/>
    <property type="molecule type" value="Genomic_DNA"/>
</dbReference>
<evidence type="ECO:0000313" key="2">
    <source>
        <dbReference type="Proteomes" id="UP001501319"/>
    </source>
</evidence>
<reference evidence="1 2" key="1">
    <citation type="journal article" date="2019" name="Int. J. Syst. Evol. Microbiol.">
        <title>The Global Catalogue of Microorganisms (GCM) 10K type strain sequencing project: providing services to taxonomists for standard genome sequencing and annotation.</title>
        <authorList>
            <consortium name="The Broad Institute Genomics Platform"/>
            <consortium name="The Broad Institute Genome Sequencing Center for Infectious Disease"/>
            <person name="Wu L."/>
            <person name="Ma J."/>
        </authorList>
    </citation>
    <scope>NUCLEOTIDE SEQUENCE [LARGE SCALE GENOMIC DNA]</scope>
    <source>
        <strain evidence="1 2">JCM 14306</strain>
    </source>
</reference>
<dbReference type="Proteomes" id="UP001501319">
    <property type="component" value="Unassembled WGS sequence"/>
</dbReference>
<comment type="caution">
    <text evidence="1">The sequence shown here is derived from an EMBL/GenBank/DDBJ whole genome shotgun (WGS) entry which is preliminary data.</text>
</comment>
<accession>A0ABN2FAS4</accession>
<keyword evidence="2" id="KW-1185">Reference proteome</keyword>
<gene>
    <name evidence="1" type="ORF">GCM10009744_28290</name>
</gene>
<organism evidence="1 2">
    <name type="scientific">Kribbella alba</name>
    <dbReference type="NCBI Taxonomy" id="190197"/>
    <lineage>
        <taxon>Bacteria</taxon>
        <taxon>Bacillati</taxon>
        <taxon>Actinomycetota</taxon>
        <taxon>Actinomycetes</taxon>
        <taxon>Propionibacteriales</taxon>
        <taxon>Kribbellaceae</taxon>
        <taxon>Kribbella</taxon>
    </lineage>
</organism>
<dbReference type="RefSeq" id="WP_344111701.1">
    <property type="nucleotide sequence ID" value="NZ_BAAANE010000004.1"/>
</dbReference>
<protein>
    <submittedName>
        <fullName evidence="1">Uncharacterized protein</fullName>
    </submittedName>
</protein>
<proteinExistence type="predicted"/>
<evidence type="ECO:0000313" key="1">
    <source>
        <dbReference type="EMBL" id="GAA1637402.1"/>
    </source>
</evidence>